<dbReference type="SUPFAM" id="SSF55729">
    <property type="entry name" value="Acyl-CoA N-acyltransferases (Nat)"/>
    <property type="match status" value="1"/>
</dbReference>
<keyword evidence="2" id="KW-0808">Transferase</keyword>
<comment type="caution">
    <text evidence="2">The sequence shown here is derived from an EMBL/GenBank/DDBJ whole genome shotgun (WGS) entry which is preliminary data.</text>
</comment>
<protein>
    <submittedName>
        <fullName evidence="2">GNAT family N-acetyltransferase</fullName>
        <ecNumber evidence="2">2.3.1.-</ecNumber>
    </submittedName>
</protein>
<proteinExistence type="predicted"/>
<dbReference type="InterPro" id="IPR000182">
    <property type="entry name" value="GNAT_dom"/>
</dbReference>
<dbReference type="InterPro" id="IPR016181">
    <property type="entry name" value="Acyl_CoA_acyltransferase"/>
</dbReference>
<evidence type="ECO:0000313" key="3">
    <source>
        <dbReference type="Proteomes" id="UP001595722"/>
    </source>
</evidence>
<dbReference type="PROSITE" id="PS51186">
    <property type="entry name" value="GNAT"/>
    <property type="match status" value="1"/>
</dbReference>
<sequence>MIHYSLRAVDDSDYPFLTELYISTRWQEMQQAPWTDQQRLQFLQQQFDAQTEHYRVHYPEASRQIIVVNHQPAGRLYLDNSDHEIRIVDIALLPQFCGQGIGGKILKTILETGDQAHKAVSIHVEKNNPALNLYQRLGFQQQKDVGVYWFMSRLPQG</sequence>
<dbReference type="Proteomes" id="UP001595722">
    <property type="component" value="Unassembled WGS sequence"/>
</dbReference>
<organism evidence="2 3">
    <name type="scientific">Bacterioplanoides pacificum</name>
    <dbReference type="NCBI Taxonomy" id="1171596"/>
    <lineage>
        <taxon>Bacteria</taxon>
        <taxon>Pseudomonadati</taxon>
        <taxon>Pseudomonadota</taxon>
        <taxon>Gammaproteobacteria</taxon>
        <taxon>Oceanospirillales</taxon>
        <taxon>Oceanospirillaceae</taxon>
        <taxon>Bacterioplanoides</taxon>
    </lineage>
</organism>
<evidence type="ECO:0000313" key="2">
    <source>
        <dbReference type="EMBL" id="MFC3681857.1"/>
    </source>
</evidence>
<name>A0ABV7VXA4_9GAMM</name>
<keyword evidence="3" id="KW-1185">Reference proteome</keyword>
<gene>
    <name evidence="2" type="ORF">ACFOMG_17275</name>
</gene>
<dbReference type="CDD" id="cd04301">
    <property type="entry name" value="NAT_SF"/>
    <property type="match status" value="1"/>
</dbReference>
<reference evidence="3" key="1">
    <citation type="journal article" date="2019" name="Int. J. Syst. Evol. Microbiol.">
        <title>The Global Catalogue of Microorganisms (GCM) 10K type strain sequencing project: providing services to taxonomists for standard genome sequencing and annotation.</title>
        <authorList>
            <consortium name="The Broad Institute Genomics Platform"/>
            <consortium name="The Broad Institute Genome Sequencing Center for Infectious Disease"/>
            <person name="Wu L."/>
            <person name="Ma J."/>
        </authorList>
    </citation>
    <scope>NUCLEOTIDE SEQUENCE [LARGE SCALE GENOMIC DNA]</scope>
    <source>
        <strain evidence="3">KCTC 42424</strain>
    </source>
</reference>
<dbReference type="Gene3D" id="3.40.630.30">
    <property type="match status" value="1"/>
</dbReference>
<dbReference type="RefSeq" id="WP_376868507.1">
    <property type="nucleotide sequence ID" value="NZ_JBHRYB010000025.1"/>
</dbReference>
<dbReference type="Pfam" id="PF13508">
    <property type="entry name" value="Acetyltransf_7"/>
    <property type="match status" value="1"/>
</dbReference>
<evidence type="ECO:0000259" key="1">
    <source>
        <dbReference type="PROSITE" id="PS51186"/>
    </source>
</evidence>
<dbReference type="EMBL" id="JBHRYB010000025">
    <property type="protein sequence ID" value="MFC3681857.1"/>
    <property type="molecule type" value="Genomic_DNA"/>
</dbReference>
<feature type="domain" description="N-acetyltransferase" evidence="1">
    <location>
        <begin position="4"/>
        <end position="156"/>
    </location>
</feature>
<keyword evidence="2" id="KW-0012">Acyltransferase</keyword>
<accession>A0ABV7VXA4</accession>
<dbReference type="EC" id="2.3.1.-" evidence="2"/>
<dbReference type="GO" id="GO:0016746">
    <property type="term" value="F:acyltransferase activity"/>
    <property type="evidence" value="ECO:0007669"/>
    <property type="project" value="UniProtKB-KW"/>
</dbReference>